<sequence>MKKFIWIFVLVTLAFSLSIRAQTEDDTISIRFSTFAWKGTDTRDLHYLKNGQLEPLQISQAFYKGPFDYTGPNPIVFYKKIRSEDGTMIPTPVASAPINPAFKDVFLLFLKSPNESADSEQQLHILSIDNQLATFPQGAYRIYNLSEYEVGGIFSDQKFTIPGKGFKTIDLNGSEHVDVRIHFRYENQR</sequence>
<name>A0ABZ0RMV4_9BACT</name>
<feature type="chain" id="PRO_5045938050" evidence="1">
    <location>
        <begin position="22"/>
        <end position="189"/>
    </location>
</feature>
<dbReference type="Proteomes" id="UP001324993">
    <property type="component" value="Chromosome"/>
</dbReference>
<proteinExistence type="predicted"/>
<evidence type="ECO:0000313" key="2">
    <source>
        <dbReference type="EMBL" id="WPJ96736.1"/>
    </source>
</evidence>
<organism evidence="2 3">
    <name type="scientific">Coraliomargarita algicola</name>
    <dbReference type="NCBI Taxonomy" id="3092156"/>
    <lineage>
        <taxon>Bacteria</taxon>
        <taxon>Pseudomonadati</taxon>
        <taxon>Verrucomicrobiota</taxon>
        <taxon>Opitutia</taxon>
        <taxon>Puniceicoccales</taxon>
        <taxon>Coraliomargaritaceae</taxon>
        <taxon>Coraliomargarita</taxon>
    </lineage>
</organism>
<gene>
    <name evidence="2" type="ORF">SH580_03330</name>
</gene>
<reference evidence="2 3" key="1">
    <citation type="submission" date="2023-11" db="EMBL/GenBank/DDBJ databases">
        <title>Coraliomargarita sp. nov., isolated from marine algae.</title>
        <authorList>
            <person name="Lee J.K."/>
            <person name="Baek J.H."/>
            <person name="Kim J.M."/>
            <person name="Choi D.G."/>
            <person name="Jeon C.O."/>
        </authorList>
    </citation>
    <scope>NUCLEOTIDE SEQUENCE [LARGE SCALE GENOMIC DNA]</scope>
    <source>
        <strain evidence="2 3">J2-16</strain>
    </source>
</reference>
<evidence type="ECO:0000256" key="1">
    <source>
        <dbReference type="SAM" id="SignalP"/>
    </source>
</evidence>
<accession>A0ABZ0RMV4</accession>
<protein>
    <submittedName>
        <fullName evidence="2">Uncharacterized protein</fullName>
    </submittedName>
</protein>
<keyword evidence="1" id="KW-0732">Signal</keyword>
<keyword evidence="3" id="KW-1185">Reference proteome</keyword>
<dbReference type="RefSeq" id="WP_319833593.1">
    <property type="nucleotide sequence ID" value="NZ_CP138858.1"/>
</dbReference>
<feature type="signal peptide" evidence="1">
    <location>
        <begin position="1"/>
        <end position="21"/>
    </location>
</feature>
<dbReference type="EMBL" id="CP138858">
    <property type="protein sequence ID" value="WPJ96736.1"/>
    <property type="molecule type" value="Genomic_DNA"/>
</dbReference>
<evidence type="ECO:0000313" key="3">
    <source>
        <dbReference type="Proteomes" id="UP001324993"/>
    </source>
</evidence>